<dbReference type="GO" id="GO:0015288">
    <property type="term" value="F:porin activity"/>
    <property type="evidence" value="ECO:0007669"/>
    <property type="project" value="TreeGrafter"/>
</dbReference>
<keyword evidence="8" id="KW-0732">Signal</keyword>
<evidence type="ECO:0000256" key="8">
    <source>
        <dbReference type="SAM" id="SignalP"/>
    </source>
</evidence>
<dbReference type="Pfam" id="PF02321">
    <property type="entry name" value="OEP"/>
    <property type="match status" value="2"/>
</dbReference>
<sequence>MKPLTKVLSALSLLLSLAAQGQSLTLEQLIDKALTNNLSVQAARFDEAKTEARIAEVKAGALPLVNLTGDYKRYLKIPGQVVPASAFGGQEGTYQVLAFGLPYNLSTSVQASQAIYNPSLTIGLKAAKTSREVSTLQTRQTKEDVAYNVAATYYNLQTTVQQMAFLRRNIVSSDRLIQITDLQRQNQLAKGVDVDRLRLSKTASETQIESLQATYNQLLNMLKYLTGTPQSEPLTVQTTIDETIPAVTLDAPAINRTDLLLLDRQKALNSLDQQNIKAGFMPIVSAYGVANSTVYATGGEYSYIKNVPGYWLGLQLNWSVFDGFARKAKLTQKRLDNQKLDTQLQQTRESITMDITNARNKLLVEQRNLTTNGAQVSLAEKIYSQTQLQFKEGTVSVSEVIQTEDELHNAQNNYLSTLVKFRSAELDWKKATGNLIATKQ</sequence>
<dbReference type="RefSeq" id="WP_046579845.1">
    <property type="nucleotide sequence ID" value="NZ_CP010429.1"/>
</dbReference>
<evidence type="ECO:0000256" key="3">
    <source>
        <dbReference type="ARBA" id="ARBA00022448"/>
    </source>
</evidence>
<evidence type="ECO:0000256" key="5">
    <source>
        <dbReference type="ARBA" id="ARBA00022692"/>
    </source>
</evidence>
<comment type="similarity">
    <text evidence="2">Belongs to the outer membrane factor (OMF) (TC 1.B.17) family.</text>
</comment>
<name>A0A0E3VAU2_9BACT</name>
<dbReference type="InterPro" id="IPR051906">
    <property type="entry name" value="TolC-like"/>
</dbReference>
<dbReference type="Proteomes" id="UP000033054">
    <property type="component" value="Chromosome"/>
</dbReference>
<keyword evidence="6" id="KW-0472">Membrane</keyword>
<dbReference type="GO" id="GO:0015562">
    <property type="term" value="F:efflux transmembrane transporter activity"/>
    <property type="evidence" value="ECO:0007669"/>
    <property type="project" value="InterPro"/>
</dbReference>
<dbReference type="STRING" id="1379870.SD10_19970"/>
<gene>
    <name evidence="9" type="ORF">SD10_19970</name>
</gene>
<keyword evidence="10" id="KW-1185">Reference proteome</keyword>
<dbReference type="OrthoDB" id="1674454at2"/>
<dbReference type="GO" id="GO:1990281">
    <property type="term" value="C:efflux pump complex"/>
    <property type="evidence" value="ECO:0007669"/>
    <property type="project" value="TreeGrafter"/>
</dbReference>
<comment type="subcellular location">
    <subcellularLocation>
        <location evidence="1">Cell outer membrane</location>
    </subcellularLocation>
</comment>
<dbReference type="HOGENOM" id="CLU_012817_10_0_10"/>
<evidence type="ECO:0000256" key="2">
    <source>
        <dbReference type="ARBA" id="ARBA00007613"/>
    </source>
</evidence>
<keyword evidence="3" id="KW-0813">Transport</keyword>
<dbReference type="EMBL" id="CP010429">
    <property type="protein sequence ID" value="AKD58671.1"/>
    <property type="molecule type" value="Genomic_DNA"/>
</dbReference>
<dbReference type="GO" id="GO:0009279">
    <property type="term" value="C:cell outer membrane"/>
    <property type="evidence" value="ECO:0007669"/>
    <property type="project" value="UniProtKB-SubCell"/>
</dbReference>
<evidence type="ECO:0000256" key="7">
    <source>
        <dbReference type="ARBA" id="ARBA00023237"/>
    </source>
</evidence>
<dbReference type="SUPFAM" id="SSF56954">
    <property type="entry name" value="Outer membrane efflux proteins (OEP)"/>
    <property type="match status" value="1"/>
</dbReference>
<keyword evidence="7" id="KW-0998">Cell outer membrane</keyword>
<organism evidence="9 10">
    <name type="scientific">Spirosoma radiotolerans</name>
    <dbReference type="NCBI Taxonomy" id="1379870"/>
    <lineage>
        <taxon>Bacteria</taxon>
        <taxon>Pseudomonadati</taxon>
        <taxon>Bacteroidota</taxon>
        <taxon>Cytophagia</taxon>
        <taxon>Cytophagales</taxon>
        <taxon>Cytophagaceae</taxon>
        <taxon>Spirosoma</taxon>
    </lineage>
</organism>
<reference evidence="9 10" key="1">
    <citation type="journal article" date="2014" name="Curr. Microbiol.">
        <title>Spirosoma radiotolerans sp. nov., a gamma-radiation-resistant bacterium isolated from gamma ray-irradiated soil.</title>
        <authorList>
            <person name="Lee J.J."/>
            <person name="Srinivasan S."/>
            <person name="Lim S."/>
            <person name="Joe M."/>
            <person name="Im S."/>
            <person name="Bae S.I."/>
            <person name="Park K.R."/>
            <person name="Han J.H."/>
            <person name="Park S.H."/>
            <person name="Joo B.M."/>
            <person name="Park S.J."/>
            <person name="Kim M.K."/>
        </authorList>
    </citation>
    <scope>NUCLEOTIDE SEQUENCE [LARGE SCALE GENOMIC DNA]</scope>
    <source>
        <strain evidence="9 10">DG5A</strain>
    </source>
</reference>
<proteinExistence type="inferred from homology"/>
<dbReference type="PANTHER" id="PTHR30026">
    <property type="entry name" value="OUTER MEMBRANE PROTEIN TOLC"/>
    <property type="match status" value="1"/>
</dbReference>
<dbReference type="AlphaFoldDB" id="A0A0E3VAU2"/>
<evidence type="ECO:0000256" key="6">
    <source>
        <dbReference type="ARBA" id="ARBA00023136"/>
    </source>
</evidence>
<dbReference type="PATRIC" id="fig|1379870.5.peg.4303"/>
<dbReference type="Gene3D" id="1.20.1600.10">
    <property type="entry name" value="Outer membrane efflux proteins (OEP)"/>
    <property type="match status" value="1"/>
</dbReference>
<keyword evidence="5" id="KW-0812">Transmembrane</keyword>
<protein>
    <submittedName>
        <fullName evidence="9">Transporter</fullName>
    </submittedName>
</protein>
<feature type="signal peptide" evidence="8">
    <location>
        <begin position="1"/>
        <end position="21"/>
    </location>
</feature>
<feature type="chain" id="PRO_5002413960" evidence="8">
    <location>
        <begin position="22"/>
        <end position="440"/>
    </location>
</feature>
<dbReference type="InterPro" id="IPR003423">
    <property type="entry name" value="OMP_efflux"/>
</dbReference>
<evidence type="ECO:0000256" key="4">
    <source>
        <dbReference type="ARBA" id="ARBA00022452"/>
    </source>
</evidence>
<accession>A0A0E3VAU2</accession>
<evidence type="ECO:0000313" key="10">
    <source>
        <dbReference type="Proteomes" id="UP000033054"/>
    </source>
</evidence>
<evidence type="ECO:0000313" key="9">
    <source>
        <dbReference type="EMBL" id="AKD58671.1"/>
    </source>
</evidence>
<keyword evidence="4" id="KW-1134">Transmembrane beta strand</keyword>
<dbReference type="KEGG" id="srd:SD10_19970"/>
<dbReference type="PANTHER" id="PTHR30026:SF20">
    <property type="entry name" value="OUTER MEMBRANE PROTEIN TOLC"/>
    <property type="match status" value="1"/>
</dbReference>
<evidence type="ECO:0000256" key="1">
    <source>
        <dbReference type="ARBA" id="ARBA00004442"/>
    </source>
</evidence>